<sequence length="365" mass="41307">MKAKGSFYLTVDLQFFSEEKTEKATPQKRREARNKGQVAKSIELSSSLMLAAFFLFLLIYGKYLGTQLLFLFRKLFTSYLIGELSPAGTHKLFADLTMLCFKIVLPVLLVSFVAALFSNYIQIGFLFTTENLKFNLKKLNPIEGAKRIFSMRTLVELLKNILKITLMGGVSYWLLKKEIGTILQLSQMGAAQMISYLFTFIVKLGLITSVLYVVIGVADFIFQKFDHDKKLRMSIKEIKDEHKKSEGDPLVKGKIRELQREMSMNRMIQDVPTADVVITNPTHYAIAISYDASKSSAPIVLAKGVDFMAQKIKEIAKENGVIMTENKPLARALYANVEIGQEIPEDLFKAVAEILAYVYRLKGKF</sequence>
<evidence type="ECO:0000256" key="9">
    <source>
        <dbReference type="ARBA" id="ARBA00022989"/>
    </source>
</evidence>
<protein>
    <recommendedName>
        <fullName evidence="3 12">Flagellar biosynthetic protein FlhB</fullName>
    </recommendedName>
</protein>
<evidence type="ECO:0000256" key="10">
    <source>
        <dbReference type="ARBA" id="ARBA00023136"/>
    </source>
</evidence>
<keyword evidence="6 12" id="KW-0812">Transmembrane</keyword>
<dbReference type="InterPro" id="IPR029025">
    <property type="entry name" value="T3SS_substrate_exporter_C"/>
</dbReference>
<organism evidence="13 14">
    <name type="scientific">Neobacillus rhizophilus</name>
    <dbReference type="NCBI Taxonomy" id="2833579"/>
    <lineage>
        <taxon>Bacteria</taxon>
        <taxon>Bacillati</taxon>
        <taxon>Bacillota</taxon>
        <taxon>Bacilli</taxon>
        <taxon>Bacillales</taxon>
        <taxon>Bacillaceae</taxon>
        <taxon>Neobacillus</taxon>
    </lineage>
</organism>
<dbReference type="PANTHER" id="PTHR30531">
    <property type="entry name" value="FLAGELLAR BIOSYNTHETIC PROTEIN FLHB"/>
    <property type="match status" value="1"/>
</dbReference>
<comment type="caution">
    <text evidence="13">The sequence shown here is derived from an EMBL/GenBank/DDBJ whole genome shotgun (WGS) entry which is preliminary data.</text>
</comment>
<gene>
    <name evidence="12 13" type="primary">flhB</name>
    <name evidence="13" type="ORF">KHA99_11400</name>
</gene>
<evidence type="ECO:0000313" key="13">
    <source>
        <dbReference type="EMBL" id="MBS4213054.1"/>
    </source>
</evidence>
<dbReference type="FunFam" id="3.40.1690.10:FF:000001">
    <property type="entry name" value="Flagellar biosynthetic protein FlhB"/>
    <property type="match status" value="1"/>
</dbReference>
<dbReference type="RefSeq" id="WP_213117567.1">
    <property type="nucleotide sequence ID" value="NZ_JAGYPF010000002.1"/>
</dbReference>
<name>A0A942U8Z8_9BACI</name>
<comment type="similarity">
    <text evidence="2 12">Belongs to the type III secretion exporter family.</text>
</comment>
<feature type="transmembrane region" description="Helical" evidence="12">
    <location>
        <begin position="92"/>
        <end position="117"/>
    </location>
</feature>
<dbReference type="GO" id="GO:0005886">
    <property type="term" value="C:plasma membrane"/>
    <property type="evidence" value="ECO:0007669"/>
    <property type="project" value="UniProtKB-SubCell"/>
</dbReference>
<dbReference type="PRINTS" id="PR00950">
    <property type="entry name" value="TYPE3IMSPROT"/>
</dbReference>
<evidence type="ECO:0000256" key="2">
    <source>
        <dbReference type="ARBA" id="ARBA00010690"/>
    </source>
</evidence>
<evidence type="ECO:0000256" key="6">
    <source>
        <dbReference type="ARBA" id="ARBA00022692"/>
    </source>
</evidence>
<dbReference type="Pfam" id="PF01312">
    <property type="entry name" value="Bac_export_2"/>
    <property type="match status" value="1"/>
</dbReference>
<evidence type="ECO:0000256" key="3">
    <source>
        <dbReference type="ARBA" id="ARBA00021622"/>
    </source>
</evidence>
<dbReference type="Gene3D" id="3.40.1690.10">
    <property type="entry name" value="secretion proteins EscU"/>
    <property type="match status" value="1"/>
</dbReference>
<keyword evidence="14" id="KW-1185">Reference proteome</keyword>
<reference evidence="13" key="1">
    <citation type="submission" date="2021-05" db="EMBL/GenBank/DDBJ databases">
        <title>Novel Bacillus species.</title>
        <authorList>
            <person name="Liu G."/>
        </authorList>
    </citation>
    <scope>NUCLEOTIDE SEQUENCE</scope>
    <source>
        <strain evidence="13">FJAT-49825</strain>
    </source>
</reference>
<evidence type="ECO:0000256" key="12">
    <source>
        <dbReference type="RuleBase" id="RU364091"/>
    </source>
</evidence>
<keyword evidence="10 12" id="KW-0472">Membrane</keyword>
<keyword evidence="7 12" id="KW-1005">Bacterial flagellum biogenesis</keyword>
<comment type="function">
    <text evidence="12">Required for formation of the rod structure in the basal body of the flagellar apparatus. Together with FliI and FliH, may constitute the export apparatus of flagellin.</text>
</comment>
<evidence type="ECO:0000313" key="14">
    <source>
        <dbReference type="Proteomes" id="UP000679749"/>
    </source>
</evidence>
<dbReference type="AlphaFoldDB" id="A0A942U8Z8"/>
<evidence type="ECO:0000256" key="11">
    <source>
        <dbReference type="ARBA" id="ARBA00023225"/>
    </source>
</evidence>
<dbReference type="EMBL" id="JAGYPF010000002">
    <property type="protein sequence ID" value="MBS4213054.1"/>
    <property type="molecule type" value="Genomic_DNA"/>
</dbReference>
<dbReference type="Gene3D" id="6.10.250.2080">
    <property type="match status" value="1"/>
</dbReference>
<keyword evidence="13" id="KW-0969">Cilium</keyword>
<keyword evidence="4 12" id="KW-0813">Transport</keyword>
<proteinExistence type="inferred from homology"/>
<feature type="transmembrane region" description="Helical" evidence="12">
    <location>
        <begin position="195"/>
        <end position="222"/>
    </location>
</feature>
<keyword evidence="5 12" id="KW-1003">Cell membrane</keyword>
<dbReference type="SUPFAM" id="SSF160544">
    <property type="entry name" value="EscU C-terminal domain-like"/>
    <property type="match status" value="1"/>
</dbReference>
<feature type="transmembrane region" description="Helical" evidence="12">
    <location>
        <begin position="157"/>
        <end position="175"/>
    </location>
</feature>
<keyword evidence="13" id="KW-0966">Cell projection</keyword>
<dbReference type="Proteomes" id="UP000679749">
    <property type="component" value="Unassembled WGS sequence"/>
</dbReference>
<accession>A0A942U8Z8</accession>
<evidence type="ECO:0000256" key="5">
    <source>
        <dbReference type="ARBA" id="ARBA00022475"/>
    </source>
</evidence>
<dbReference type="PANTHER" id="PTHR30531:SF12">
    <property type="entry name" value="FLAGELLAR BIOSYNTHETIC PROTEIN FLHB"/>
    <property type="match status" value="1"/>
</dbReference>
<dbReference type="InterPro" id="IPR006135">
    <property type="entry name" value="T3SS_substrate_exporter"/>
</dbReference>
<evidence type="ECO:0000256" key="8">
    <source>
        <dbReference type="ARBA" id="ARBA00022927"/>
    </source>
</evidence>
<keyword evidence="9 12" id="KW-1133">Transmembrane helix</keyword>
<feature type="transmembrane region" description="Helical" evidence="12">
    <location>
        <begin position="48"/>
        <end position="72"/>
    </location>
</feature>
<keyword evidence="8 12" id="KW-0653">Protein transport</keyword>
<dbReference type="GO" id="GO:0044780">
    <property type="term" value="P:bacterial-type flagellum assembly"/>
    <property type="evidence" value="ECO:0007669"/>
    <property type="project" value="InterPro"/>
</dbReference>
<dbReference type="NCBIfam" id="TIGR00328">
    <property type="entry name" value="flhB"/>
    <property type="match status" value="1"/>
</dbReference>
<evidence type="ECO:0000256" key="1">
    <source>
        <dbReference type="ARBA" id="ARBA00004651"/>
    </source>
</evidence>
<keyword evidence="11 12" id="KW-1006">Bacterial flagellum protein export</keyword>
<dbReference type="GO" id="GO:0009306">
    <property type="term" value="P:protein secretion"/>
    <property type="evidence" value="ECO:0007669"/>
    <property type="project" value="InterPro"/>
</dbReference>
<comment type="subcellular location">
    <subcellularLocation>
        <location evidence="1">Cell membrane</location>
        <topology evidence="1">Multi-pass membrane protein</topology>
    </subcellularLocation>
</comment>
<evidence type="ECO:0000256" key="4">
    <source>
        <dbReference type="ARBA" id="ARBA00022448"/>
    </source>
</evidence>
<evidence type="ECO:0000256" key="7">
    <source>
        <dbReference type="ARBA" id="ARBA00022795"/>
    </source>
</evidence>
<dbReference type="InterPro" id="IPR006136">
    <property type="entry name" value="FlhB"/>
</dbReference>
<keyword evidence="13" id="KW-0282">Flagellum</keyword>